<accession>A0ABQ1RCW7</accession>
<feature type="domain" description="Calcineurin-like phosphoesterase" evidence="2">
    <location>
        <begin position="34"/>
        <end position="221"/>
    </location>
</feature>
<protein>
    <recommendedName>
        <fullName evidence="2">Calcineurin-like phosphoesterase domain-containing protein</fullName>
    </recommendedName>
</protein>
<dbReference type="Pfam" id="PF00149">
    <property type="entry name" value="Metallophos"/>
    <property type="match status" value="1"/>
</dbReference>
<gene>
    <name evidence="3" type="ORF">GCM10011357_21670</name>
</gene>
<dbReference type="InterPro" id="IPR029052">
    <property type="entry name" value="Metallo-depent_PP-like"/>
</dbReference>
<name>A0ABQ1RCW7_9ALTE</name>
<dbReference type="InterPro" id="IPR004843">
    <property type="entry name" value="Calcineurin-like_PHP"/>
</dbReference>
<feature type="signal peptide" evidence="1">
    <location>
        <begin position="1"/>
        <end position="23"/>
    </location>
</feature>
<dbReference type="EMBL" id="BMGJ01000007">
    <property type="protein sequence ID" value="GGD66091.1"/>
    <property type="molecule type" value="Genomic_DNA"/>
</dbReference>
<comment type="caution">
    <text evidence="3">The sequence shown here is derived from an EMBL/GenBank/DDBJ whole genome shotgun (WGS) entry which is preliminary data.</text>
</comment>
<dbReference type="SUPFAM" id="SSF56300">
    <property type="entry name" value="Metallo-dependent phosphatases"/>
    <property type="match status" value="1"/>
</dbReference>
<keyword evidence="1" id="KW-0732">Signal</keyword>
<organism evidence="3 4">
    <name type="scientific">Lacimicrobium alkaliphilum</name>
    <dbReference type="NCBI Taxonomy" id="1526571"/>
    <lineage>
        <taxon>Bacteria</taxon>
        <taxon>Pseudomonadati</taxon>
        <taxon>Pseudomonadota</taxon>
        <taxon>Gammaproteobacteria</taxon>
        <taxon>Alteromonadales</taxon>
        <taxon>Alteromonadaceae</taxon>
        <taxon>Lacimicrobium</taxon>
    </lineage>
</organism>
<dbReference type="Gene3D" id="3.60.21.10">
    <property type="match status" value="1"/>
</dbReference>
<feature type="chain" id="PRO_5046383788" description="Calcineurin-like phosphoesterase domain-containing protein" evidence="1">
    <location>
        <begin position="24"/>
        <end position="291"/>
    </location>
</feature>
<evidence type="ECO:0000313" key="3">
    <source>
        <dbReference type="EMBL" id="GGD66091.1"/>
    </source>
</evidence>
<reference evidence="4" key="1">
    <citation type="journal article" date="2019" name="Int. J. Syst. Evol. Microbiol.">
        <title>The Global Catalogue of Microorganisms (GCM) 10K type strain sequencing project: providing services to taxonomists for standard genome sequencing and annotation.</title>
        <authorList>
            <consortium name="The Broad Institute Genomics Platform"/>
            <consortium name="The Broad Institute Genome Sequencing Center for Infectious Disease"/>
            <person name="Wu L."/>
            <person name="Ma J."/>
        </authorList>
    </citation>
    <scope>NUCLEOTIDE SEQUENCE [LARGE SCALE GENOMIC DNA]</scope>
    <source>
        <strain evidence="4">CGMCC 1.12923</strain>
    </source>
</reference>
<proteinExistence type="predicted"/>
<sequence length="291" mass="32753">MKRLTLLLAVLLGKLMLLSSAQADTDKEQEVTVRFAVLGDAEPKPLPEFPNLIRAVEDVNRLAEQRKLDFVIGVGDLPHKGTMIQYQNITPVLQRLELPFYPIMGNEEHNAENAVERFLDFASQWNQGKPAIESSKYVLEFDSVALVMASPDHGRDFNDQGIKWLLKQLQRLHPKPVLLVVHGAQTGIYPERADKGITHPRFAEVATQPNLGAIISGDLHMDMDRVVHSKQKDGVHYLHIPALERTKIPDASNHSPMFRVFSVSRSGKVTVETYAVGEPQPLTRHDYQFTL</sequence>
<evidence type="ECO:0000256" key="1">
    <source>
        <dbReference type="SAM" id="SignalP"/>
    </source>
</evidence>
<dbReference type="Proteomes" id="UP000614272">
    <property type="component" value="Unassembled WGS sequence"/>
</dbReference>
<evidence type="ECO:0000259" key="2">
    <source>
        <dbReference type="Pfam" id="PF00149"/>
    </source>
</evidence>
<keyword evidence="4" id="KW-1185">Reference proteome</keyword>
<evidence type="ECO:0000313" key="4">
    <source>
        <dbReference type="Proteomes" id="UP000614272"/>
    </source>
</evidence>
<dbReference type="RefSeq" id="WP_099034472.1">
    <property type="nucleotide sequence ID" value="NZ_BMGJ01000007.1"/>
</dbReference>